<dbReference type="InterPro" id="IPR040107">
    <property type="entry name" value="Snu23"/>
</dbReference>
<feature type="region of interest" description="Disordered" evidence="5">
    <location>
        <begin position="155"/>
        <end position="191"/>
    </location>
</feature>
<accession>A0A1E3NWJ8</accession>
<feature type="domain" description="C2H2-type" evidence="6">
    <location>
        <begin position="75"/>
        <end position="97"/>
    </location>
</feature>
<dbReference type="InterPro" id="IPR013087">
    <property type="entry name" value="Znf_C2H2_type"/>
</dbReference>
<dbReference type="InterPro" id="IPR003604">
    <property type="entry name" value="Matrin/U1-like-C_Znf_C2H2"/>
</dbReference>
<evidence type="ECO:0000256" key="3">
    <source>
        <dbReference type="ARBA" id="ARBA00022833"/>
    </source>
</evidence>
<dbReference type="GeneID" id="30201074"/>
<evidence type="ECO:0000256" key="2">
    <source>
        <dbReference type="ARBA" id="ARBA00022771"/>
    </source>
</evidence>
<protein>
    <recommendedName>
        <fullName evidence="6">C2H2-type domain-containing protein</fullName>
    </recommendedName>
</protein>
<gene>
    <name evidence="7" type="ORF">WICANDRAFT_64901</name>
</gene>
<dbReference type="EMBL" id="KV454213">
    <property type="protein sequence ID" value="ODQ57551.1"/>
    <property type="molecule type" value="Genomic_DNA"/>
</dbReference>
<name>A0A1E3NWJ8_WICAA</name>
<dbReference type="PANTHER" id="PTHR45986">
    <property type="entry name" value="ZINC FINGER MATRIN-TYPE PROTEIN 2"/>
    <property type="match status" value="1"/>
</dbReference>
<evidence type="ECO:0000259" key="6">
    <source>
        <dbReference type="PROSITE" id="PS00028"/>
    </source>
</evidence>
<dbReference type="AlphaFoldDB" id="A0A1E3NWJ8"/>
<dbReference type="GO" id="GO:0046540">
    <property type="term" value="C:U4/U6 x U5 tri-snRNP complex"/>
    <property type="evidence" value="ECO:0007669"/>
    <property type="project" value="TreeGrafter"/>
</dbReference>
<dbReference type="OrthoDB" id="30343at2759"/>
<dbReference type="SUPFAM" id="SSF57667">
    <property type="entry name" value="beta-beta-alpha zinc fingers"/>
    <property type="match status" value="1"/>
</dbReference>
<dbReference type="GO" id="GO:0008270">
    <property type="term" value="F:zinc ion binding"/>
    <property type="evidence" value="ECO:0007669"/>
    <property type="project" value="UniProtKB-KW"/>
</dbReference>
<keyword evidence="1" id="KW-0479">Metal-binding</keyword>
<dbReference type="Pfam" id="PF12171">
    <property type="entry name" value="zf-C2H2_jaz"/>
    <property type="match status" value="1"/>
</dbReference>
<dbReference type="Proteomes" id="UP000094112">
    <property type="component" value="Unassembled WGS sequence"/>
</dbReference>
<dbReference type="GO" id="GO:0000398">
    <property type="term" value="P:mRNA splicing, via spliceosome"/>
    <property type="evidence" value="ECO:0007669"/>
    <property type="project" value="InterPro"/>
</dbReference>
<dbReference type="STRING" id="683960.A0A1E3NWJ8"/>
<dbReference type="GO" id="GO:0005681">
    <property type="term" value="C:spliceosomal complex"/>
    <property type="evidence" value="ECO:0007669"/>
    <property type="project" value="InterPro"/>
</dbReference>
<evidence type="ECO:0000256" key="4">
    <source>
        <dbReference type="ARBA" id="ARBA00023242"/>
    </source>
</evidence>
<organism evidence="7 8">
    <name type="scientific">Wickerhamomyces anomalus (strain ATCC 58044 / CBS 1984 / NCYC 433 / NRRL Y-366-8)</name>
    <name type="common">Yeast</name>
    <name type="synonym">Hansenula anomala</name>
    <dbReference type="NCBI Taxonomy" id="683960"/>
    <lineage>
        <taxon>Eukaryota</taxon>
        <taxon>Fungi</taxon>
        <taxon>Dikarya</taxon>
        <taxon>Ascomycota</taxon>
        <taxon>Saccharomycotina</taxon>
        <taxon>Saccharomycetes</taxon>
        <taxon>Phaffomycetales</taxon>
        <taxon>Wickerhamomycetaceae</taxon>
        <taxon>Wickerhamomyces</taxon>
    </lineage>
</organism>
<reference evidence="7 8" key="1">
    <citation type="journal article" date="2016" name="Proc. Natl. Acad. Sci. U.S.A.">
        <title>Comparative genomics of biotechnologically important yeasts.</title>
        <authorList>
            <person name="Riley R."/>
            <person name="Haridas S."/>
            <person name="Wolfe K.H."/>
            <person name="Lopes M.R."/>
            <person name="Hittinger C.T."/>
            <person name="Goeker M."/>
            <person name="Salamov A.A."/>
            <person name="Wisecaver J.H."/>
            <person name="Long T.M."/>
            <person name="Calvey C.H."/>
            <person name="Aerts A.L."/>
            <person name="Barry K.W."/>
            <person name="Choi C."/>
            <person name="Clum A."/>
            <person name="Coughlan A.Y."/>
            <person name="Deshpande S."/>
            <person name="Douglass A.P."/>
            <person name="Hanson S.J."/>
            <person name="Klenk H.-P."/>
            <person name="LaButti K.M."/>
            <person name="Lapidus A."/>
            <person name="Lindquist E.A."/>
            <person name="Lipzen A.M."/>
            <person name="Meier-Kolthoff J.P."/>
            <person name="Ohm R.A."/>
            <person name="Otillar R.P."/>
            <person name="Pangilinan J.L."/>
            <person name="Peng Y."/>
            <person name="Rokas A."/>
            <person name="Rosa C.A."/>
            <person name="Scheuner C."/>
            <person name="Sibirny A.A."/>
            <person name="Slot J.C."/>
            <person name="Stielow J.B."/>
            <person name="Sun H."/>
            <person name="Kurtzman C.P."/>
            <person name="Blackwell M."/>
            <person name="Grigoriev I.V."/>
            <person name="Jeffries T.W."/>
        </authorList>
    </citation>
    <scope>NUCLEOTIDE SEQUENCE [LARGE SCALE GENOMIC DNA]</scope>
    <source>
        <strain evidence="8">ATCC 58044 / CBS 1984 / NCYC 433 / NRRL Y-366-8</strain>
    </source>
</reference>
<evidence type="ECO:0000256" key="1">
    <source>
        <dbReference type="ARBA" id="ARBA00022723"/>
    </source>
</evidence>
<proteinExistence type="predicted"/>
<keyword evidence="3" id="KW-0862">Zinc</keyword>
<feature type="compositionally biased region" description="Gly residues" evidence="5">
    <location>
        <begin position="182"/>
        <end position="191"/>
    </location>
</feature>
<keyword evidence="4" id="KW-0539">Nucleus</keyword>
<dbReference type="InterPro" id="IPR036236">
    <property type="entry name" value="Znf_C2H2_sf"/>
</dbReference>
<dbReference type="SMART" id="SM00451">
    <property type="entry name" value="ZnF_U1"/>
    <property type="match status" value="1"/>
</dbReference>
<dbReference type="GO" id="GO:0003676">
    <property type="term" value="F:nucleic acid binding"/>
    <property type="evidence" value="ECO:0007669"/>
    <property type="project" value="InterPro"/>
</dbReference>
<keyword evidence="2" id="KW-0863">Zinc-finger</keyword>
<evidence type="ECO:0000313" key="8">
    <source>
        <dbReference type="Proteomes" id="UP000094112"/>
    </source>
</evidence>
<dbReference type="RefSeq" id="XP_019036758.1">
    <property type="nucleotide sequence ID" value="XM_019183828.1"/>
</dbReference>
<dbReference type="PROSITE" id="PS00028">
    <property type="entry name" value="ZINC_FINGER_C2H2_1"/>
    <property type="match status" value="1"/>
</dbReference>
<dbReference type="PANTHER" id="PTHR45986:SF1">
    <property type="entry name" value="ZINC FINGER MATRIN-TYPE PROTEIN 2"/>
    <property type="match status" value="1"/>
</dbReference>
<dbReference type="InterPro" id="IPR022755">
    <property type="entry name" value="Znf_C2H2_jaz"/>
</dbReference>
<sequence length="191" mass="22309">MSDKNSFGRRTWDREEYAKQAQLRREQQQNKTIEAVEGHKSISRDALNFNTDLNKRQVIASNVVSTRGKSFGFYCEVCDLTFKDNLKYVDHLNSKPHLIRSGELNKEVDVSLDEVKQRYEMLVKKVDEMLNESEKYDIKKRIAKRQAFEEELKQKKLAKKNSKKKQETVDDSQDDEMTKLMGFGGFGSTKK</sequence>
<keyword evidence="8" id="KW-1185">Reference proteome</keyword>
<evidence type="ECO:0000256" key="5">
    <source>
        <dbReference type="SAM" id="MobiDB-lite"/>
    </source>
</evidence>
<dbReference type="Gene3D" id="3.30.160.60">
    <property type="entry name" value="Classic Zinc Finger"/>
    <property type="match status" value="1"/>
</dbReference>
<evidence type="ECO:0000313" key="7">
    <source>
        <dbReference type="EMBL" id="ODQ57551.1"/>
    </source>
</evidence>